<dbReference type="GO" id="GO:0071035">
    <property type="term" value="P:nuclear polyadenylation-dependent rRNA catabolic process"/>
    <property type="evidence" value="ECO:0007669"/>
    <property type="project" value="TreeGrafter"/>
</dbReference>
<comment type="similarity">
    <text evidence="3">Belongs to the RNase PH family.</text>
</comment>
<evidence type="ECO:0000256" key="1">
    <source>
        <dbReference type="ARBA" id="ARBA00004496"/>
    </source>
</evidence>
<dbReference type="GO" id="GO:0071038">
    <property type="term" value="P:TRAMP-dependent tRNA surveillance pathway"/>
    <property type="evidence" value="ECO:0007669"/>
    <property type="project" value="TreeGrafter"/>
</dbReference>
<dbReference type="GO" id="GO:0034475">
    <property type="term" value="P:U4 snRNA 3'-end processing"/>
    <property type="evidence" value="ECO:0007669"/>
    <property type="project" value="TreeGrafter"/>
</dbReference>
<dbReference type="AlphaFoldDB" id="A0A7I8VRS2"/>
<evidence type="ECO:0000313" key="10">
    <source>
        <dbReference type="Proteomes" id="UP000549394"/>
    </source>
</evidence>
<accession>A0A7I8VRS2</accession>
<dbReference type="SUPFAM" id="SSF54211">
    <property type="entry name" value="Ribosomal protein S5 domain 2-like"/>
    <property type="match status" value="1"/>
</dbReference>
<dbReference type="InterPro" id="IPR050590">
    <property type="entry name" value="Exosome_comp_Rrp42_subfam"/>
</dbReference>
<dbReference type="GO" id="GO:0005730">
    <property type="term" value="C:nucleolus"/>
    <property type="evidence" value="ECO:0007669"/>
    <property type="project" value="UniProtKB-SubCell"/>
</dbReference>
<evidence type="ECO:0000259" key="8">
    <source>
        <dbReference type="Pfam" id="PF03725"/>
    </source>
</evidence>
<evidence type="ECO:0000259" key="7">
    <source>
        <dbReference type="Pfam" id="PF01138"/>
    </source>
</evidence>
<dbReference type="EMBL" id="CAJFCJ010000009">
    <property type="protein sequence ID" value="CAD5119011.1"/>
    <property type="molecule type" value="Genomic_DNA"/>
</dbReference>
<comment type="subcellular location">
    <subcellularLocation>
        <location evidence="1">Cytoplasm</location>
    </subcellularLocation>
    <subcellularLocation>
        <location evidence="2">Nucleus</location>
        <location evidence="2">Nucleolus</location>
    </subcellularLocation>
</comment>
<dbReference type="GO" id="GO:0000176">
    <property type="term" value="C:nuclear exosome (RNase complex)"/>
    <property type="evidence" value="ECO:0007669"/>
    <property type="project" value="TreeGrafter"/>
</dbReference>
<keyword evidence="5" id="KW-0271">Exosome</keyword>
<evidence type="ECO:0000256" key="5">
    <source>
        <dbReference type="ARBA" id="ARBA00022835"/>
    </source>
</evidence>
<dbReference type="GO" id="GO:0000467">
    <property type="term" value="P:exonucleolytic trimming to generate mature 3'-end of 5.8S rRNA from tricistronic rRNA transcript (SSU-rRNA, 5.8S rRNA, LSU-rRNA)"/>
    <property type="evidence" value="ECO:0007669"/>
    <property type="project" value="TreeGrafter"/>
</dbReference>
<dbReference type="GO" id="GO:0071028">
    <property type="term" value="P:nuclear mRNA surveillance"/>
    <property type="evidence" value="ECO:0007669"/>
    <property type="project" value="TreeGrafter"/>
</dbReference>
<dbReference type="GO" id="GO:0034473">
    <property type="term" value="P:U1 snRNA 3'-end processing"/>
    <property type="evidence" value="ECO:0007669"/>
    <property type="project" value="TreeGrafter"/>
</dbReference>
<dbReference type="PANTHER" id="PTHR11097:SF8">
    <property type="entry name" value="EXOSOME COMPLEX COMPONENT RRP42"/>
    <property type="match status" value="1"/>
</dbReference>
<sequence length="286" mass="31013">MDVILSKSEKIFLTHGIEEGIREDGRAPDDYRTIDLELSVVPNANGSSRIKLGNSDVLAGVKCEIGEPDPGRPNEGKIIFNVDCSANAGTEWEGRGGDDLEIEISEFLSKAYSNKSCLDLQILGLIPGEQCWHLYIDVLILRNGGNILDAVSLAVKSALYDTEIPKVLIKMSEKGQSEVELTDNPSDYIIMSTENCPIFVSICKLGKGHVVDATAKESACTMAKIVSAVRKDGMITASQKKCSGSLQESSVLEMYEHCRKVGMELNKTLISKLSEAKNAPIVGFLA</sequence>
<gene>
    <name evidence="9" type="ORF">DGYR_LOCUS7307</name>
</gene>
<dbReference type="Pfam" id="PF03725">
    <property type="entry name" value="RNase_PH_C"/>
    <property type="match status" value="1"/>
</dbReference>
<dbReference type="SUPFAM" id="SSF55666">
    <property type="entry name" value="Ribonuclease PH domain 2-like"/>
    <property type="match status" value="1"/>
</dbReference>
<evidence type="ECO:0000256" key="6">
    <source>
        <dbReference type="ARBA" id="ARBA00042523"/>
    </source>
</evidence>
<dbReference type="CDD" id="cd11367">
    <property type="entry name" value="RNase_PH_RRP42"/>
    <property type="match status" value="1"/>
</dbReference>
<dbReference type="InterPro" id="IPR036345">
    <property type="entry name" value="ExoRNase_PH_dom2_sf"/>
</dbReference>
<dbReference type="InterPro" id="IPR001247">
    <property type="entry name" value="ExoRNase_PH_dom1"/>
</dbReference>
<organism evidence="9 10">
    <name type="scientific">Dimorphilus gyrociliatus</name>
    <dbReference type="NCBI Taxonomy" id="2664684"/>
    <lineage>
        <taxon>Eukaryota</taxon>
        <taxon>Metazoa</taxon>
        <taxon>Spiralia</taxon>
        <taxon>Lophotrochozoa</taxon>
        <taxon>Annelida</taxon>
        <taxon>Polychaeta</taxon>
        <taxon>Polychaeta incertae sedis</taxon>
        <taxon>Dinophilidae</taxon>
        <taxon>Dimorphilus</taxon>
    </lineage>
</organism>
<protein>
    <recommendedName>
        <fullName evidence="6">Ribosomal RNA-processing protein 42</fullName>
    </recommendedName>
</protein>
<proteinExistence type="inferred from homology"/>
<name>A0A7I8VRS2_9ANNE</name>
<dbReference type="GO" id="GO:0035925">
    <property type="term" value="F:mRNA 3'-UTR AU-rich region binding"/>
    <property type="evidence" value="ECO:0007669"/>
    <property type="project" value="TreeGrafter"/>
</dbReference>
<evidence type="ECO:0000313" key="9">
    <source>
        <dbReference type="EMBL" id="CAD5119011.1"/>
    </source>
</evidence>
<dbReference type="PANTHER" id="PTHR11097">
    <property type="entry name" value="EXOSOME COMPLEX EXONUCLEASE RIBOSOMAL RNA PROCESSING PROTEIN"/>
    <property type="match status" value="1"/>
</dbReference>
<comment type="caution">
    <text evidence="9">The sequence shown here is derived from an EMBL/GenBank/DDBJ whole genome shotgun (WGS) entry which is preliminary data.</text>
</comment>
<dbReference type="InterPro" id="IPR020568">
    <property type="entry name" value="Ribosomal_Su5_D2-typ_SF"/>
</dbReference>
<dbReference type="GO" id="GO:0016075">
    <property type="term" value="P:rRNA catabolic process"/>
    <property type="evidence" value="ECO:0007669"/>
    <property type="project" value="TreeGrafter"/>
</dbReference>
<dbReference type="Gene3D" id="3.30.230.70">
    <property type="entry name" value="GHMP Kinase, N-terminal domain"/>
    <property type="match status" value="1"/>
</dbReference>
<dbReference type="Proteomes" id="UP000549394">
    <property type="component" value="Unassembled WGS sequence"/>
</dbReference>
<evidence type="ECO:0000256" key="3">
    <source>
        <dbReference type="ARBA" id="ARBA00006678"/>
    </source>
</evidence>
<dbReference type="Pfam" id="PF01138">
    <property type="entry name" value="RNase_PH"/>
    <property type="match status" value="1"/>
</dbReference>
<feature type="domain" description="Exoribonuclease phosphorolytic" evidence="7">
    <location>
        <begin position="31"/>
        <end position="165"/>
    </location>
</feature>
<dbReference type="InterPro" id="IPR015847">
    <property type="entry name" value="ExoRNase_PH_dom2"/>
</dbReference>
<dbReference type="GO" id="GO:0000177">
    <property type="term" value="C:cytoplasmic exosome (RNase complex)"/>
    <property type="evidence" value="ECO:0007669"/>
    <property type="project" value="TreeGrafter"/>
</dbReference>
<dbReference type="OrthoDB" id="272245at2759"/>
<feature type="domain" description="Exoribonuclease phosphorolytic" evidence="8">
    <location>
        <begin position="197"/>
        <end position="255"/>
    </location>
</feature>
<evidence type="ECO:0000256" key="2">
    <source>
        <dbReference type="ARBA" id="ARBA00004604"/>
    </source>
</evidence>
<keyword evidence="4" id="KW-0963">Cytoplasm</keyword>
<dbReference type="InterPro" id="IPR027408">
    <property type="entry name" value="PNPase/RNase_PH_dom_sf"/>
</dbReference>
<keyword evidence="10" id="KW-1185">Reference proteome</keyword>
<reference evidence="9 10" key="1">
    <citation type="submission" date="2020-08" db="EMBL/GenBank/DDBJ databases">
        <authorList>
            <person name="Hejnol A."/>
        </authorList>
    </citation>
    <scope>NUCLEOTIDE SEQUENCE [LARGE SCALE GENOMIC DNA]</scope>
</reference>
<evidence type="ECO:0000256" key="4">
    <source>
        <dbReference type="ARBA" id="ARBA00022490"/>
    </source>
</evidence>
<dbReference type="GO" id="GO:0034476">
    <property type="term" value="P:U5 snRNA 3'-end processing"/>
    <property type="evidence" value="ECO:0007669"/>
    <property type="project" value="TreeGrafter"/>
</dbReference>